<accession>A0A1L5NJL0</accession>
<dbReference type="EMBL" id="CP017101">
    <property type="protein sequence ID" value="APO68049.1"/>
    <property type="molecule type" value="Genomic_DNA"/>
</dbReference>
<reference evidence="2 3" key="1">
    <citation type="submission" date="2016-09" db="EMBL/GenBank/DDBJ databases">
        <title>The complete genome sequences of Rhizobium gallicum, symbiovars gallicum and phaseoli, symbionts associated to common bean (Phaseolus vulgaris).</title>
        <authorList>
            <person name="Bustos P."/>
            <person name="Santamaria R.I."/>
            <person name="Perez-Carrascal O.M."/>
            <person name="Juarez S."/>
            <person name="Lozano L."/>
            <person name="Martinez-Flores I."/>
            <person name="Martinez-Romero E."/>
            <person name="Cevallos M."/>
            <person name="Romero D."/>
            <person name="Davila G."/>
            <person name="Gonzalez V."/>
        </authorList>
    </citation>
    <scope>NUCLEOTIDE SEQUENCE [LARGE SCALE GENOMIC DNA]</scope>
    <source>
        <strain evidence="2 3">IE4872</strain>
    </source>
</reference>
<organism evidence="2 3">
    <name type="scientific">Rhizobium gallicum</name>
    <dbReference type="NCBI Taxonomy" id="56730"/>
    <lineage>
        <taxon>Bacteria</taxon>
        <taxon>Pseudomonadati</taxon>
        <taxon>Pseudomonadota</taxon>
        <taxon>Alphaproteobacteria</taxon>
        <taxon>Hyphomicrobiales</taxon>
        <taxon>Rhizobiaceae</taxon>
        <taxon>Rhizobium/Agrobacterium group</taxon>
        <taxon>Rhizobium</taxon>
    </lineage>
</organism>
<dbReference type="STRING" id="56730.IE4872_CH02435"/>
<evidence type="ECO:0000313" key="3">
    <source>
        <dbReference type="Proteomes" id="UP000184749"/>
    </source>
</evidence>
<gene>
    <name evidence="2" type="ORF">IE4872_CH02435</name>
</gene>
<evidence type="ECO:0000313" key="2">
    <source>
        <dbReference type="EMBL" id="APO68049.1"/>
    </source>
</evidence>
<proteinExistence type="predicted"/>
<name>A0A1L5NJL0_9HYPH</name>
<feature type="region of interest" description="Disordered" evidence="1">
    <location>
        <begin position="1"/>
        <end position="27"/>
    </location>
</feature>
<protein>
    <submittedName>
        <fullName evidence="2">Uncharacterized protein</fullName>
    </submittedName>
</protein>
<dbReference type="AlphaFoldDB" id="A0A1L5NJL0"/>
<evidence type="ECO:0000256" key="1">
    <source>
        <dbReference type="SAM" id="MobiDB-lite"/>
    </source>
</evidence>
<dbReference type="Proteomes" id="UP000184749">
    <property type="component" value="Chromosome"/>
</dbReference>
<sequence length="64" mass="7027">MASYANPAASIGRLEEGGSTLKSQADEGNMRGDGCAIHYTMVSAQAHRGKIPIGRWRYHRTMDF</sequence>